<proteinExistence type="predicted"/>
<name>A0A3M7LYN8_9PLEO</name>
<gene>
    <name evidence="1" type="ORF">GMOD_00001267</name>
</gene>
<keyword evidence="2" id="KW-1185">Reference proteome</keyword>
<protein>
    <submittedName>
        <fullName evidence="1">Osmolarity two-component system sln1</fullName>
    </submittedName>
</protein>
<accession>A0A3M7LYN8</accession>
<dbReference type="Proteomes" id="UP000265663">
    <property type="component" value="Unassembled WGS sequence"/>
</dbReference>
<organism evidence="1 2">
    <name type="scientific">Pyrenophora seminiperda CCB06</name>
    <dbReference type="NCBI Taxonomy" id="1302712"/>
    <lineage>
        <taxon>Eukaryota</taxon>
        <taxon>Fungi</taxon>
        <taxon>Dikarya</taxon>
        <taxon>Ascomycota</taxon>
        <taxon>Pezizomycotina</taxon>
        <taxon>Dothideomycetes</taxon>
        <taxon>Pleosporomycetidae</taxon>
        <taxon>Pleosporales</taxon>
        <taxon>Pleosporineae</taxon>
        <taxon>Pleosporaceae</taxon>
        <taxon>Pyrenophora</taxon>
    </lineage>
</organism>
<evidence type="ECO:0000313" key="1">
    <source>
        <dbReference type="EMBL" id="RMZ67355.1"/>
    </source>
</evidence>
<dbReference type="OrthoDB" id="3941101at2759"/>
<dbReference type="AlphaFoldDB" id="A0A3M7LYN8"/>
<reference evidence="1 2" key="1">
    <citation type="journal article" date="2014" name="PLoS ONE">
        <title>De novo Genome Assembly of the Fungal Plant Pathogen Pyrenophora semeniperda.</title>
        <authorList>
            <person name="Soliai M.M."/>
            <person name="Meyer S.E."/>
            <person name="Udall J.A."/>
            <person name="Elzinga D.E."/>
            <person name="Hermansen R.A."/>
            <person name="Bodily P.M."/>
            <person name="Hart A.A."/>
            <person name="Coleman C.E."/>
        </authorList>
    </citation>
    <scope>NUCLEOTIDE SEQUENCE [LARGE SCALE GENOMIC DNA]</scope>
    <source>
        <strain evidence="1 2">CCB06</strain>
        <tissue evidence="1">Mycelium</tissue>
    </source>
</reference>
<evidence type="ECO:0000313" key="2">
    <source>
        <dbReference type="Proteomes" id="UP000265663"/>
    </source>
</evidence>
<dbReference type="EMBL" id="KE747810">
    <property type="protein sequence ID" value="RMZ67355.1"/>
    <property type="molecule type" value="Genomic_DNA"/>
</dbReference>
<sequence length="264" mass="29443">MATALRLDAWDLGVAHDDELPAYDEVTTPPAYDGGAFDGPFITYRLRQYDSKIQMLAAYDAPAASSYRFTTNSFRIFSKKAELEVLHTSRDFRQRNIAAISFDNNGGFPWRPRAHLDYTAANGRSTRHDMESVNFEDWTVAFGDKTYAWTLEMQPITLVLCERSSGIVIARFTFSEKGVLASRGAEAGELTIYRRGLALQEDGIHKLVCSMMVVLTFFKRMGRNYTNPGTDGRGRVGSLARDIRLPALHRGSTAGYSTVGNWAG</sequence>